<dbReference type="PANTHER" id="PTHR10458:SF8">
    <property type="entry name" value="PEPTIDE DEFORMYLASE 2"/>
    <property type="match status" value="1"/>
</dbReference>
<comment type="similarity">
    <text evidence="1 6">Belongs to the polypeptide deformylase family.</text>
</comment>
<dbReference type="FunFam" id="3.90.45.10:FF:000002">
    <property type="entry name" value="Peptide deformylase"/>
    <property type="match status" value="1"/>
</dbReference>
<keyword evidence="3 6" id="KW-0378">Hydrolase</keyword>
<dbReference type="InterPro" id="IPR036821">
    <property type="entry name" value="Peptide_deformylase_sf"/>
</dbReference>
<gene>
    <name evidence="6" type="primary">def</name>
    <name evidence="7" type="ORF">FNV44_05535</name>
</gene>
<dbReference type="EC" id="3.5.1.88" evidence="6"/>
<feature type="binding site" evidence="6">
    <location>
        <position position="158"/>
    </location>
    <ligand>
        <name>Fe cation</name>
        <dbReference type="ChEBI" id="CHEBI:24875"/>
    </ligand>
</feature>
<dbReference type="NCBIfam" id="TIGR00079">
    <property type="entry name" value="pept_deformyl"/>
    <property type="match status" value="1"/>
</dbReference>
<dbReference type="HAMAP" id="MF_00163">
    <property type="entry name" value="Pep_deformylase"/>
    <property type="match status" value="1"/>
</dbReference>
<dbReference type="Pfam" id="PF01327">
    <property type="entry name" value="Pep_deformylase"/>
    <property type="match status" value="1"/>
</dbReference>
<evidence type="ECO:0000313" key="8">
    <source>
        <dbReference type="Proteomes" id="UP000315938"/>
    </source>
</evidence>
<evidence type="ECO:0000256" key="5">
    <source>
        <dbReference type="ARBA" id="ARBA00023004"/>
    </source>
</evidence>
<protein>
    <recommendedName>
        <fullName evidence="6">Peptide deformylase</fullName>
        <shortName evidence="6">PDF</shortName>
        <ecNumber evidence="6">3.5.1.88</ecNumber>
    </recommendedName>
    <alternativeName>
        <fullName evidence="6">Polypeptide deformylase</fullName>
    </alternativeName>
</protein>
<dbReference type="PIRSF" id="PIRSF004749">
    <property type="entry name" value="Pep_def"/>
    <property type="match status" value="1"/>
</dbReference>
<evidence type="ECO:0000256" key="2">
    <source>
        <dbReference type="ARBA" id="ARBA00022723"/>
    </source>
</evidence>
<dbReference type="GO" id="GO:0046872">
    <property type="term" value="F:metal ion binding"/>
    <property type="evidence" value="ECO:0007669"/>
    <property type="project" value="UniProtKB-KW"/>
</dbReference>
<evidence type="ECO:0000256" key="4">
    <source>
        <dbReference type="ARBA" id="ARBA00022917"/>
    </source>
</evidence>
<feature type="binding site" evidence="6">
    <location>
        <position position="162"/>
    </location>
    <ligand>
        <name>Fe cation</name>
        <dbReference type="ChEBI" id="CHEBI:24875"/>
    </ligand>
</feature>
<keyword evidence="2 6" id="KW-0479">Metal-binding</keyword>
<sequence length="195" mass="22019">MIKMNHIIREGHPSLTTPSKPVLLPLSQKDIDLGKSLIEYVKNSQDDAMVKKHRLRPSVGLAAPQINELKRMFAMHVEDMDGTLYSYVMINPEIVGHTHEETYLPGGEGCLSVDRATSGLTPRYYGIMVRGYHLDFESLTAKPIELTLEGYPAIVFQHEYDHLDGIMFTSKLYPNLPNAFPLFETSEEESEPIAE</sequence>
<dbReference type="SUPFAM" id="SSF56420">
    <property type="entry name" value="Peptide deformylase"/>
    <property type="match status" value="1"/>
</dbReference>
<evidence type="ECO:0000256" key="6">
    <source>
        <dbReference type="HAMAP-Rule" id="MF_00163"/>
    </source>
</evidence>
<comment type="cofactor">
    <cofactor evidence="6">
        <name>Fe(2+)</name>
        <dbReference type="ChEBI" id="CHEBI:29033"/>
    </cofactor>
    <text evidence="6">Binds 1 Fe(2+) ion.</text>
</comment>
<comment type="caution">
    <text evidence="7">The sequence shown here is derived from an EMBL/GenBank/DDBJ whole genome shotgun (WGS) entry which is preliminary data.</text>
</comment>
<evidence type="ECO:0000313" key="7">
    <source>
        <dbReference type="EMBL" id="TRX99169.1"/>
    </source>
</evidence>
<name>A0A553IG40_ACHLA</name>
<dbReference type="Gene3D" id="3.90.45.10">
    <property type="entry name" value="Peptide deformylase"/>
    <property type="match status" value="1"/>
</dbReference>
<accession>A0A553IG40</accession>
<dbReference type="AlphaFoldDB" id="A0A553IG40"/>
<dbReference type="GO" id="GO:0006412">
    <property type="term" value="P:translation"/>
    <property type="evidence" value="ECO:0007669"/>
    <property type="project" value="UniProtKB-UniRule"/>
</dbReference>
<dbReference type="RefSeq" id="WP_041634280.1">
    <property type="nucleotide sequence ID" value="NZ_JACAOE010000002.1"/>
</dbReference>
<organism evidence="7 8">
    <name type="scientific">Acholeplasma laidlawii</name>
    <dbReference type="NCBI Taxonomy" id="2148"/>
    <lineage>
        <taxon>Bacteria</taxon>
        <taxon>Bacillati</taxon>
        <taxon>Mycoplasmatota</taxon>
        <taxon>Mollicutes</taxon>
        <taxon>Acholeplasmatales</taxon>
        <taxon>Acholeplasmataceae</taxon>
        <taxon>Acholeplasma</taxon>
    </lineage>
</organism>
<dbReference type="Proteomes" id="UP000315938">
    <property type="component" value="Unassembled WGS sequence"/>
</dbReference>
<comment type="function">
    <text evidence="6">Removes the formyl group from the N-terminal Met of newly synthesized proteins. Requires at least a dipeptide for an efficient rate of reaction. N-terminal L-methionine is a prerequisite for activity but the enzyme has broad specificity at other positions.</text>
</comment>
<dbReference type="CDD" id="cd00487">
    <property type="entry name" value="Pep_deformylase"/>
    <property type="match status" value="1"/>
</dbReference>
<evidence type="ECO:0000256" key="1">
    <source>
        <dbReference type="ARBA" id="ARBA00010759"/>
    </source>
</evidence>
<dbReference type="PANTHER" id="PTHR10458">
    <property type="entry name" value="PEPTIDE DEFORMYLASE"/>
    <property type="match status" value="1"/>
</dbReference>
<dbReference type="InterPro" id="IPR023635">
    <property type="entry name" value="Peptide_deformylase"/>
</dbReference>
<dbReference type="EMBL" id="VKID01000002">
    <property type="protein sequence ID" value="TRX99169.1"/>
    <property type="molecule type" value="Genomic_DNA"/>
</dbReference>
<reference evidence="7 8" key="1">
    <citation type="submission" date="2019-07" db="EMBL/GenBank/DDBJ databases">
        <title>Genome sequence of Acholeplasma laidlawii strain with increased resistance to erythromycin.</title>
        <authorList>
            <person name="Medvedeva E.S."/>
            <person name="Baranova N.B."/>
            <person name="Siniagina M.N."/>
            <person name="Mouzykantov A."/>
            <person name="Chernova O.A."/>
            <person name="Chernov V.M."/>
        </authorList>
    </citation>
    <scope>NUCLEOTIDE SEQUENCE [LARGE SCALE GENOMIC DNA]</scope>
    <source>
        <strain evidence="7 8">PG8REry</strain>
    </source>
</reference>
<feature type="active site" evidence="6">
    <location>
        <position position="159"/>
    </location>
</feature>
<dbReference type="GO" id="GO:0042586">
    <property type="term" value="F:peptide deformylase activity"/>
    <property type="evidence" value="ECO:0007669"/>
    <property type="project" value="UniProtKB-UniRule"/>
</dbReference>
<dbReference type="GeneID" id="41339333"/>
<evidence type="ECO:0000256" key="3">
    <source>
        <dbReference type="ARBA" id="ARBA00022801"/>
    </source>
</evidence>
<keyword evidence="5 6" id="KW-0408">Iron</keyword>
<feature type="binding site" evidence="6">
    <location>
        <position position="110"/>
    </location>
    <ligand>
        <name>Fe cation</name>
        <dbReference type="ChEBI" id="CHEBI:24875"/>
    </ligand>
</feature>
<dbReference type="PRINTS" id="PR01576">
    <property type="entry name" value="PDEFORMYLASE"/>
</dbReference>
<keyword evidence="4 6" id="KW-0648">Protein biosynthesis</keyword>
<proteinExistence type="inferred from homology"/>
<comment type="catalytic activity">
    <reaction evidence="6">
        <text>N-terminal N-formyl-L-methionyl-[peptide] + H2O = N-terminal L-methionyl-[peptide] + formate</text>
        <dbReference type="Rhea" id="RHEA:24420"/>
        <dbReference type="Rhea" id="RHEA-COMP:10639"/>
        <dbReference type="Rhea" id="RHEA-COMP:10640"/>
        <dbReference type="ChEBI" id="CHEBI:15377"/>
        <dbReference type="ChEBI" id="CHEBI:15740"/>
        <dbReference type="ChEBI" id="CHEBI:49298"/>
        <dbReference type="ChEBI" id="CHEBI:64731"/>
        <dbReference type="EC" id="3.5.1.88"/>
    </reaction>
</comment>